<feature type="region of interest" description="Disordered" evidence="6">
    <location>
        <begin position="80"/>
        <end position="115"/>
    </location>
</feature>
<dbReference type="Proteomes" id="UP001164286">
    <property type="component" value="Unassembled WGS sequence"/>
</dbReference>
<feature type="compositionally biased region" description="Gly residues" evidence="6">
    <location>
        <begin position="91"/>
        <end position="107"/>
    </location>
</feature>
<dbReference type="Gene3D" id="4.10.240.10">
    <property type="entry name" value="Zn(2)-C6 fungal-type DNA-binding domain"/>
    <property type="match status" value="1"/>
</dbReference>
<evidence type="ECO:0000259" key="7">
    <source>
        <dbReference type="PROSITE" id="PS50048"/>
    </source>
</evidence>
<dbReference type="GO" id="GO:0005634">
    <property type="term" value="C:nucleus"/>
    <property type="evidence" value="ECO:0007669"/>
    <property type="project" value="UniProtKB-SubCell"/>
</dbReference>
<dbReference type="PROSITE" id="PS00463">
    <property type="entry name" value="ZN2_CY6_FUNGAL_1"/>
    <property type="match status" value="1"/>
</dbReference>
<evidence type="ECO:0000313" key="8">
    <source>
        <dbReference type="EMBL" id="KAI9638830.1"/>
    </source>
</evidence>
<name>A0AA38HDN6_9TREE</name>
<feature type="compositionally biased region" description="Polar residues" evidence="6">
    <location>
        <begin position="644"/>
        <end position="669"/>
    </location>
</feature>
<dbReference type="EMBL" id="JAKWFO010000002">
    <property type="protein sequence ID" value="KAI9638830.1"/>
    <property type="molecule type" value="Genomic_DNA"/>
</dbReference>
<dbReference type="SUPFAM" id="SSF57701">
    <property type="entry name" value="Zn2/Cys6 DNA-binding domain"/>
    <property type="match status" value="1"/>
</dbReference>
<feature type="compositionally biased region" description="Low complexity" evidence="6">
    <location>
        <begin position="270"/>
        <end position="291"/>
    </location>
</feature>
<feature type="region of interest" description="Disordered" evidence="6">
    <location>
        <begin position="1"/>
        <end position="21"/>
    </location>
</feature>
<dbReference type="InterPro" id="IPR007219">
    <property type="entry name" value="XnlR_reg_dom"/>
</dbReference>
<proteinExistence type="predicted"/>
<dbReference type="GO" id="GO:0006351">
    <property type="term" value="P:DNA-templated transcription"/>
    <property type="evidence" value="ECO:0007669"/>
    <property type="project" value="InterPro"/>
</dbReference>
<dbReference type="AlphaFoldDB" id="A0AA38HDN6"/>
<evidence type="ECO:0000256" key="5">
    <source>
        <dbReference type="ARBA" id="ARBA00023242"/>
    </source>
</evidence>
<dbReference type="RefSeq" id="XP_052948607.1">
    <property type="nucleotide sequence ID" value="XM_053086520.1"/>
</dbReference>
<dbReference type="GO" id="GO:0003677">
    <property type="term" value="F:DNA binding"/>
    <property type="evidence" value="ECO:0007669"/>
    <property type="project" value="InterPro"/>
</dbReference>
<keyword evidence="2" id="KW-0479">Metal-binding</keyword>
<dbReference type="PROSITE" id="PS50048">
    <property type="entry name" value="ZN2_CY6_FUNGAL_2"/>
    <property type="match status" value="1"/>
</dbReference>
<dbReference type="SMART" id="SM00066">
    <property type="entry name" value="GAL4"/>
    <property type="match status" value="1"/>
</dbReference>
<evidence type="ECO:0000256" key="2">
    <source>
        <dbReference type="ARBA" id="ARBA00022723"/>
    </source>
</evidence>
<feature type="domain" description="Zn(2)-C6 fungal-type" evidence="7">
    <location>
        <begin position="26"/>
        <end position="56"/>
    </location>
</feature>
<evidence type="ECO:0000256" key="4">
    <source>
        <dbReference type="ARBA" id="ARBA00023163"/>
    </source>
</evidence>
<comment type="subcellular location">
    <subcellularLocation>
        <location evidence="1">Nucleus</location>
    </subcellularLocation>
</comment>
<dbReference type="GO" id="GO:0000981">
    <property type="term" value="F:DNA-binding transcription factor activity, RNA polymerase II-specific"/>
    <property type="evidence" value="ECO:0007669"/>
    <property type="project" value="InterPro"/>
</dbReference>
<evidence type="ECO:0000313" key="9">
    <source>
        <dbReference type="Proteomes" id="UP001164286"/>
    </source>
</evidence>
<protein>
    <recommendedName>
        <fullName evidence="7">Zn(2)-C6 fungal-type domain-containing protein</fullName>
    </recommendedName>
</protein>
<dbReference type="GeneID" id="77725721"/>
<dbReference type="CDD" id="cd00067">
    <property type="entry name" value="GAL4"/>
    <property type="match status" value="1"/>
</dbReference>
<dbReference type="PANTHER" id="PTHR47338">
    <property type="entry name" value="ZN(II)2CYS6 TRANSCRIPTION FACTOR (EUROFUNG)-RELATED"/>
    <property type="match status" value="1"/>
</dbReference>
<organism evidence="8 9">
    <name type="scientific">Dioszegia hungarica</name>
    <dbReference type="NCBI Taxonomy" id="4972"/>
    <lineage>
        <taxon>Eukaryota</taxon>
        <taxon>Fungi</taxon>
        <taxon>Dikarya</taxon>
        <taxon>Basidiomycota</taxon>
        <taxon>Agaricomycotina</taxon>
        <taxon>Tremellomycetes</taxon>
        <taxon>Tremellales</taxon>
        <taxon>Bulleribasidiaceae</taxon>
        <taxon>Dioszegia</taxon>
    </lineage>
</organism>
<dbReference type="SMART" id="SM00906">
    <property type="entry name" value="Fungal_trans"/>
    <property type="match status" value="1"/>
</dbReference>
<evidence type="ECO:0000256" key="6">
    <source>
        <dbReference type="SAM" id="MobiDB-lite"/>
    </source>
</evidence>
<reference evidence="8" key="1">
    <citation type="journal article" date="2022" name="G3 (Bethesda)">
        <title>High quality genome of the basidiomycete yeast Dioszegia hungarica PDD-24b-2 isolated from cloud water.</title>
        <authorList>
            <person name="Jarrige D."/>
            <person name="Haridas S."/>
            <person name="Bleykasten-Grosshans C."/>
            <person name="Joly M."/>
            <person name="Nadalig T."/>
            <person name="Sancelme M."/>
            <person name="Vuilleumier S."/>
            <person name="Grigoriev I.V."/>
            <person name="Amato P."/>
            <person name="Bringel F."/>
        </authorList>
    </citation>
    <scope>NUCLEOTIDE SEQUENCE</scope>
    <source>
        <strain evidence="8">PDD-24b-2</strain>
    </source>
</reference>
<dbReference type="InterPro" id="IPR050815">
    <property type="entry name" value="TF_fung"/>
</dbReference>
<sequence length="857" mass="92725">MPKDTAADESYATGGDSSKTLKRGDACLYCRKRRIRCSGGPSTCEHCKKLRRECVYDTGKPVSRVKQLEEKVAELEAMLGGGKAGPSRNGSGSGMGSKGGVGMGSGGSSDFALPGNGFPHPQGPPIDFSNIFAGNDMAAPGPSGGFRPSQAPSTSFFPQFNNTDISIEDTFDFSMLDPNFMNLISTLADTSTGSDPFAAPFGQSNGSAPAPPVPAQASNPSSMQYKTTVSDELDDSALFELFTNPTPSNFFDPAPTHGATHTSPPILLDPGTSNGNSNSFPSSSTHSSFSAGPSTKTFGLAMASRSGADDTTYDPAFDSLPMVGGWFDAADLPTVARDHLLDLFFAGMKIVGQEFQIPRFLASLSLPPLKRPHPCLLYTMYLLASRASTHPPIRALEHHFYQIALTKLEESVSMADRLLDATRAATMLAVYKYGLAKYHEGYMMTGMAARLALSCGLHQIPSSVFKVPEQPYDRRADMGALMRQRAYVLGPPLDAIDLGERIWAFWAVYTVDRCGAISAQWPVAIPDEIISTPFPKPLHEYELGLVSERDDITMSAVWRPSPYPDRPRPTLDPYAPSSFGILHLRALSILERASKLMYLPPEPGWDTSFASFASRSSRGGGGDGHSAGVAIDDFLRAQNLAAVGQSSTGHSPSGSGIGTGSANSNGSGQSEDEAALGWTKTAKVRTPRAYEQVRQALLQMEADLPSERQTNWEVWDGGLGLWHTVPGRRKEAVTLHFVIGCSWMFLFDVFCFTADNTLAVNVARRLVETIQVVIKDDSYAEMDVFITMIWSFLVKILIREVKRLHVVGEHAAAGPIETEVEIVVQALKQVGLRYNIASMQALRADRYRKSAPQSEEY</sequence>
<feature type="region of interest" description="Disordered" evidence="6">
    <location>
        <begin position="253"/>
        <end position="291"/>
    </location>
</feature>
<feature type="region of interest" description="Disordered" evidence="6">
    <location>
        <begin position="195"/>
        <end position="222"/>
    </location>
</feature>
<evidence type="ECO:0000256" key="3">
    <source>
        <dbReference type="ARBA" id="ARBA00023015"/>
    </source>
</evidence>
<keyword evidence="3" id="KW-0805">Transcription regulation</keyword>
<keyword evidence="5" id="KW-0539">Nucleus</keyword>
<gene>
    <name evidence="8" type="ORF">MKK02DRAFT_22115</name>
</gene>
<keyword evidence="9" id="KW-1185">Reference proteome</keyword>
<evidence type="ECO:0000256" key="1">
    <source>
        <dbReference type="ARBA" id="ARBA00004123"/>
    </source>
</evidence>
<dbReference type="Pfam" id="PF04082">
    <property type="entry name" value="Fungal_trans"/>
    <property type="match status" value="1"/>
</dbReference>
<accession>A0AA38HDN6</accession>
<dbReference type="InterPro" id="IPR036864">
    <property type="entry name" value="Zn2-C6_fun-type_DNA-bd_sf"/>
</dbReference>
<dbReference type="PANTHER" id="PTHR47338:SF29">
    <property type="entry name" value="ZN(2)-C6 FUNGAL-TYPE DOMAIN-CONTAINING PROTEIN"/>
    <property type="match status" value="1"/>
</dbReference>
<dbReference type="GO" id="GO:0008270">
    <property type="term" value="F:zinc ion binding"/>
    <property type="evidence" value="ECO:0007669"/>
    <property type="project" value="InterPro"/>
</dbReference>
<keyword evidence="4" id="KW-0804">Transcription</keyword>
<dbReference type="Pfam" id="PF00172">
    <property type="entry name" value="Zn_clus"/>
    <property type="match status" value="1"/>
</dbReference>
<feature type="region of interest" description="Disordered" evidence="6">
    <location>
        <begin position="644"/>
        <end position="675"/>
    </location>
</feature>
<dbReference type="CDD" id="cd12148">
    <property type="entry name" value="fungal_TF_MHR"/>
    <property type="match status" value="1"/>
</dbReference>
<comment type="caution">
    <text evidence="8">The sequence shown here is derived from an EMBL/GenBank/DDBJ whole genome shotgun (WGS) entry which is preliminary data.</text>
</comment>
<dbReference type="InterPro" id="IPR001138">
    <property type="entry name" value="Zn2Cys6_DnaBD"/>
</dbReference>